<dbReference type="EMBL" id="AP025334">
    <property type="protein sequence ID" value="BDD52590.1"/>
    <property type="molecule type" value="Genomic_DNA"/>
</dbReference>
<evidence type="ECO:0008006" key="3">
    <source>
        <dbReference type="Google" id="ProtNLM"/>
    </source>
</evidence>
<organism evidence="1 2">
    <name type="scientific">Phytobacter diazotrophicus</name>
    <dbReference type="NCBI Taxonomy" id="395631"/>
    <lineage>
        <taxon>Bacteria</taxon>
        <taxon>Pseudomonadati</taxon>
        <taxon>Pseudomonadota</taxon>
        <taxon>Gammaproteobacteria</taxon>
        <taxon>Enterobacterales</taxon>
        <taxon>Enterobacteriaceae</taxon>
        <taxon>Phytobacter</taxon>
    </lineage>
</organism>
<reference evidence="1 2" key="1">
    <citation type="submission" date="2021-12" db="EMBL/GenBank/DDBJ databases">
        <title>Complete genome sequence of Phytobacter diazotrophicus TA9734.</title>
        <authorList>
            <person name="Kubota H."/>
            <person name="Nakayama Y."/>
            <person name="Ariyoshi T."/>
        </authorList>
    </citation>
    <scope>NUCLEOTIDE SEQUENCE [LARGE SCALE GENOMIC DNA]</scope>
    <source>
        <strain evidence="1 2">TA9734</strain>
    </source>
</reference>
<evidence type="ECO:0000313" key="2">
    <source>
        <dbReference type="Proteomes" id="UP001320460"/>
    </source>
</evidence>
<keyword evidence="2" id="KW-1185">Reference proteome</keyword>
<gene>
    <name evidence="1" type="ORF">PDTA9734_40770</name>
</gene>
<sequence length="170" mass="19249">MHIAGPFFIGRNIMKTNKLFLLWGAILIAIATPLLCAGYLSYQRNHFTCDAHAIIVDEDAIMDIITNYSFDGGSGSYESSGKYIKGTQPALSTSNNVSFNYWYENGKMIMVSNETNELPKRTEPLLDQMPDFYHLRDRGISIDIVRANAASYYFVYGHTPVFYCTKSRND</sequence>
<protein>
    <recommendedName>
        <fullName evidence="3">FidL-like membrane protein</fullName>
    </recommendedName>
</protein>
<evidence type="ECO:0000313" key="1">
    <source>
        <dbReference type="EMBL" id="BDD52590.1"/>
    </source>
</evidence>
<proteinExistence type="predicted"/>
<accession>A0ABM7VZA5</accession>
<name>A0ABM7VZA5_9ENTR</name>
<dbReference type="Proteomes" id="UP001320460">
    <property type="component" value="Chromosome"/>
</dbReference>